<dbReference type="InterPro" id="IPR025669">
    <property type="entry name" value="AAA_dom"/>
</dbReference>
<evidence type="ECO:0000259" key="1">
    <source>
        <dbReference type="Pfam" id="PF13614"/>
    </source>
</evidence>
<dbReference type="SUPFAM" id="SSF52540">
    <property type="entry name" value="P-loop containing nucleoside triphosphate hydrolases"/>
    <property type="match status" value="1"/>
</dbReference>
<dbReference type="EMBL" id="HBFX01012827">
    <property type="protein sequence ID" value="CAD8953098.1"/>
    <property type="molecule type" value="Transcribed_RNA"/>
</dbReference>
<proteinExistence type="predicted"/>
<accession>A0A6T8HSD6</accession>
<feature type="domain" description="AAA" evidence="1">
    <location>
        <begin position="25"/>
        <end position="234"/>
    </location>
</feature>
<evidence type="ECO:0000313" key="3">
    <source>
        <dbReference type="EMBL" id="CAD8953098.1"/>
    </source>
</evidence>
<dbReference type="InterPro" id="IPR027417">
    <property type="entry name" value="P-loop_NTPase"/>
</dbReference>
<dbReference type="Gene3D" id="3.40.50.300">
    <property type="entry name" value="P-loop containing nucleotide triphosphate hydrolases"/>
    <property type="match status" value="1"/>
</dbReference>
<reference evidence="3" key="1">
    <citation type="submission" date="2021-01" db="EMBL/GenBank/DDBJ databases">
        <authorList>
            <person name="Corre E."/>
            <person name="Pelletier E."/>
            <person name="Niang G."/>
            <person name="Scheremetjew M."/>
            <person name="Finn R."/>
            <person name="Kale V."/>
            <person name="Holt S."/>
            <person name="Cochrane G."/>
            <person name="Meng A."/>
            <person name="Brown T."/>
            <person name="Cohen L."/>
        </authorList>
    </citation>
    <scope>NUCLEOTIDE SEQUENCE</scope>
    <source>
        <strain evidence="2">CCMP441</strain>
        <strain evidence="3">CCMP644</strain>
    </source>
</reference>
<dbReference type="PANTHER" id="PTHR13696:SF99">
    <property type="entry name" value="COBYRINIC ACID AC-DIAMIDE SYNTHASE"/>
    <property type="match status" value="1"/>
</dbReference>
<dbReference type="AlphaFoldDB" id="A0A6T8HSD6"/>
<evidence type="ECO:0000313" key="2">
    <source>
        <dbReference type="EMBL" id="CAD8737163.1"/>
    </source>
</evidence>
<dbReference type="InterPro" id="IPR050678">
    <property type="entry name" value="DNA_Partitioning_ATPase"/>
</dbReference>
<protein>
    <recommendedName>
        <fullName evidence="1">AAA domain-containing protein</fullName>
    </recommendedName>
</protein>
<sequence length="322" mass="36103">MSLSGNDDPRWLGNLEWDDHHSVPMIVYYNQKGGIGKTTNLHAHGRSMAQSFGLRVMAADLDSQRNMTYDMCGDRIRNYQGGEGQPGFYKNWINRRNANQAVVARTLKQMLEPLYGQQSTTTLADVELEQIEVEGAGELWVLCGDEDITELDNKINTATVMLETLPTLKNYLAAPYYAIMKAAKKCRAQVVLLDLSPSNGNLNKVMTLTSSHIVIPMTLDIKSLEGLVSICERLTDGSSSGWCHWGHFEGVRKTSDCTFTFPTRRPKFLGWTLNNYNVNKRGERVDCVRQDRLARNDEGFFQRICGAVTHCVVAVAKLCVSI</sequence>
<dbReference type="EMBL" id="HBFK01006101">
    <property type="protein sequence ID" value="CAD8737163.1"/>
    <property type="molecule type" value="Transcribed_RNA"/>
</dbReference>
<gene>
    <name evidence="3" type="ORF">HAND00432_LOCUS7635</name>
    <name evidence="2" type="ORF">HAND1043_LOCUS3655</name>
</gene>
<dbReference type="Pfam" id="PF13614">
    <property type="entry name" value="AAA_31"/>
    <property type="match status" value="1"/>
</dbReference>
<name>A0A6T8HSD6_HEMAN</name>
<dbReference type="PANTHER" id="PTHR13696">
    <property type="entry name" value="P-LOOP CONTAINING NUCLEOSIDE TRIPHOSPHATE HYDROLASE"/>
    <property type="match status" value="1"/>
</dbReference>
<organism evidence="3">
    <name type="scientific">Hemiselmis andersenii</name>
    <name type="common">Cryptophyte alga</name>
    <dbReference type="NCBI Taxonomy" id="464988"/>
    <lineage>
        <taxon>Eukaryota</taxon>
        <taxon>Cryptophyceae</taxon>
        <taxon>Cryptomonadales</taxon>
        <taxon>Hemiselmidaceae</taxon>
        <taxon>Hemiselmis</taxon>
    </lineage>
</organism>